<evidence type="ECO:0000313" key="3">
    <source>
        <dbReference type="Proteomes" id="UP001187682"/>
    </source>
</evidence>
<dbReference type="Proteomes" id="UP001187682">
    <property type="component" value="Unassembled WGS sequence"/>
</dbReference>
<accession>A0AAE8N768</accession>
<dbReference type="AlphaFoldDB" id="A0AAE8N768"/>
<keyword evidence="3" id="KW-1185">Reference proteome</keyword>
<dbReference type="EMBL" id="ONZQ02000017">
    <property type="protein sequence ID" value="SPO06924.1"/>
    <property type="molecule type" value="Genomic_DNA"/>
</dbReference>
<gene>
    <name evidence="2" type="ORF">DNG_09618</name>
</gene>
<feature type="signal peptide" evidence="1">
    <location>
        <begin position="1"/>
        <end position="22"/>
    </location>
</feature>
<feature type="chain" id="PRO_5042297733" evidence="1">
    <location>
        <begin position="23"/>
        <end position="205"/>
    </location>
</feature>
<keyword evidence="1" id="KW-0732">Signal</keyword>
<sequence length="205" mass="22881">MHDLESSFWVLFWICIHYDAQGKDIGPTEFDSWNYESDNLHLNGSDKRRLYLKTGEDGWFYLECATMVTLQGYGQDSEVSDYTAFIPFVSPETIELEEDAETRHVTWCPDVACATGKGWDAHLLTVRTWDECARDGVELRGQWGTGAAGFPLAYEINAALRVREKKAEVPYVPFPGTAAGSDARAARRGSGGGWFMSMVKGAFGK</sequence>
<organism evidence="2 3">
    <name type="scientific">Cephalotrichum gorgonifer</name>
    <dbReference type="NCBI Taxonomy" id="2041049"/>
    <lineage>
        <taxon>Eukaryota</taxon>
        <taxon>Fungi</taxon>
        <taxon>Dikarya</taxon>
        <taxon>Ascomycota</taxon>
        <taxon>Pezizomycotina</taxon>
        <taxon>Sordariomycetes</taxon>
        <taxon>Hypocreomycetidae</taxon>
        <taxon>Microascales</taxon>
        <taxon>Microascaceae</taxon>
        <taxon>Cephalotrichum</taxon>
    </lineage>
</organism>
<proteinExistence type="predicted"/>
<name>A0AAE8N768_9PEZI</name>
<protein>
    <submittedName>
        <fullName evidence="2">Uncharacterized protein</fullName>
    </submittedName>
</protein>
<comment type="caution">
    <text evidence="2">The sequence shown here is derived from an EMBL/GenBank/DDBJ whole genome shotgun (WGS) entry which is preliminary data.</text>
</comment>
<reference evidence="2" key="1">
    <citation type="submission" date="2018-03" db="EMBL/GenBank/DDBJ databases">
        <authorList>
            <person name="Guldener U."/>
        </authorList>
    </citation>
    <scope>NUCLEOTIDE SEQUENCE</scope>
</reference>
<evidence type="ECO:0000313" key="2">
    <source>
        <dbReference type="EMBL" id="SPO06924.1"/>
    </source>
</evidence>
<evidence type="ECO:0000256" key="1">
    <source>
        <dbReference type="SAM" id="SignalP"/>
    </source>
</evidence>